<name>A0A9P6F232_9FUNG</name>
<evidence type="ECO:0000256" key="12">
    <source>
        <dbReference type="PIRSR" id="PIRSR630616-3"/>
    </source>
</evidence>
<keyword evidence="7 11" id="KW-0067">ATP-binding</keyword>
<dbReference type="SMART" id="SM00220">
    <property type="entry name" value="S_TKc"/>
    <property type="match status" value="1"/>
</dbReference>
<evidence type="ECO:0000256" key="8">
    <source>
        <dbReference type="ARBA" id="ARBA00047899"/>
    </source>
</evidence>
<protein>
    <recommendedName>
        <fullName evidence="2 15">Aurora kinase</fullName>
        <ecNumber evidence="1 15">2.7.11.1</ecNumber>
    </recommendedName>
</protein>
<dbReference type="InterPro" id="IPR011009">
    <property type="entry name" value="Kinase-like_dom_sf"/>
</dbReference>
<dbReference type="GO" id="GO:0072479">
    <property type="term" value="P:response to mitotic cell cycle spindle assembly checkpoint signaling"/>
    <property type="evidence" value="ECO:0007669"/>
    <property type="project" value="UniProtKB-ARBA"/>
</dbReference>
<evidence type="ECO:0000256" key="16">
    <source>
        <dbReference type="SAM" id="MobiDB-lite"/>
    </source>
</evidence>
<evidence type="ECO:0000256" key="14">
    <source>
        <dbReference type="RuleBase" id="RU000304"/>
    </source>
</evidence>
<evidence type="ECO:0000256" key="15">
    <source>
        <dbReference type="RuleBase" id="RU367134"/>
    </source>
</evidence>
<reference evidence="18" key="1">
    <citation type="journal article" date="2020" name="Fungal Divers.">
        <title>Resolving the Mortierellaceae phylogeny through synthesis of multi-gene phylogenetics and phylogenomics.</title>
        <authorList>
            <person name="Vandepol N."/>
            <person name="Liber J."/>
            <person name="Desiro A."/>
            <person name="Na H."/>
            <person name="Kennedy M."/>
            <person name="Barry K."/>
            <person name="Grigoriev I.V."/>
            <person name="Miller A.N."/>
            <person name="O'Donnell K."/>
            <person name="Stajich J.E."/>
            <person name="Bonito G."/>
        </authorList>
    </citation>
    <scope>NUCLEOTIDE SEQUENCE</scope>
    <source>
        <strain evidence="18">NRRL 2591</strain>
    </source>
</reference>
<keyword evidence="6 15" id="KW-0418">Kinase</keyword>
<keyword evidence="3 14" id="KW-0723">Serine/threonine-protein kinase</keyword>
<dbReference type="Pfam" id="PF00069">
    <property type="entry name" value="Pkinase"/>
    <property type="match status" value="1"/>
</dbReference>
<evidence type="ECO:0000256" key="2">
    <source>
        <dbReference type="ARBA" id="ARBA00021157"/>
    </source>
</evidence>
<comment type="catalytic activity">
    <reaction evidence="9 15">
        <text>L-seryl-[protein] + ATP = O-phospho-L-seryl-[protein] + ADP + H(+)</text>
        <dbReference type="Rhea" id="RHEA:17989"/>
        <dbReference type="Rhea" id="RHEA-COMP:9863"/>
        <dbReference type="Rhea" id="RHEA-COMP:11604"/>
        <dbReference type="ChEBI" id="CHEBI:15378"/>
        <dbReference type="ChEBI" id="CHEBI:29999"/>
        <dbReference type="ChEBI" id="CHEBI:30616"/>
        <dbReference type="ChEBI" id="CHEBI:83421"/>
        <dbReference type="ChEBI" id="CHEBI:456216"/>
        <dbReference type="EC" id="2.7.11.1"/>
    </reaction>
</comment>
<evidence type="ECO:0000313" key="19">
    <source>
        <dbReference type="Proteomes" id="UP000723463"/>
    </source>
</evidence>
<keyword evidence="5 11" id="KW-0547">Nucleotide-binding</keyword>
<comment type="caution">
    <text evidence="18">The sequence shown here is derived from an EMBL/GenBank/DDBJ whole genome shotgun (WGS) entry which is preliminary data.</text>
</comment>
<dbReference type="InterPro" id="IPR030616">
    <property type="entry name" value="Aur-like"/>
</dbReference>
<feature type="active site" description="Proton acceptor" evidence="10">
    <location>
        <position position="344"/>
    </location>
</feature>
<dbReference type="EMBL" id="JAAAXW010000221">
    <property type="protein sequence ID" value="KAF9539973.1"/>
    <property type="molecule type" value="Genomic_DNA"/>
</dbReference>
<dbReference type="FunFam" id="3.30.200.20:FF:000042">
    <property type="entry name" value="Aurora kinase A"/>
    <property type="match status" value="1"/>
</dbReference>
<proteinExistence type="inferred from homology"/>
<evidence type="ECO:0000256" key="6">
    <source>
        <dbReference type="ARBA" id="ARBA00022777"/>
    </source>
</evidence>
<feature type="region of interest" description="Disordered" evidence="16">
    <location>
        <begin position="1"/>
        <end position="34"/>
    </location>
</feature>
<comment type="similarity">
    <text evidence="15">Belongs to the protein kinase superfamily. Ser/Thr protein kinase family. Aurora subfamily.</text>
</comment>
<dbReference type="EC" id="2.7.11.1" evidence="1 15"/>
<evidence type="ECO:0000259" key="17">
    <source>
        <dbReference type="PROSITE" id="PS50011"/>
    </source>
</evidence>
<sequence>MNAPAPRKPLFKLDMDNDNSASHSNNNNSSYGTISKLGTVASMKPASKVSSSSAALSTSAAAAATFSSSANTNEATSGNGGMTGTAGIFSKLINRVGNGNPIGGSRHAKLGVMMPPSSVSVGLGGSVGGARSNTAASSSQRNNTGTDTQNRNGNEQQSSKKMPPPIGGSPRRNPYSRPIGSTSGAGTGPGKQVRTSTHTDMAPPLQISRALMPREWCLDDFELVRPLGKGQFGRVYSMRERRTGFVVAMKVLLKSELLNANMEHQLRREIDIQSNLKHKHILRLDTFFHDESRVYLVLEYAPQGELYKQLQKARTFPEWRASKYIYELATALAYLHRKHVIHRDIKPENLLLGCNGEIKISDFGWSVHAPSSRRNTMCGTLDYIPPEMVEGQWHSSHVDLWSLGILCYEFLVGHPPFESKTVETEADNDRESTFRRIAKVELTIPDHLSDDAKDLIRKLLQRNPDQRLALERVMLHPFITRHNGIGSSKNRS</sequence>
<dbReference type="GO" id="GO:0008608">
    <property type="term" value="P:attachment of spindle microtubules to kinetochore"/>
    <property type="evidence" value="ECO:0007669"/>
    <property type="project" value="UniProtKB-ARBA"/>
</dbReference>
<dbReference type="GO" id="GO:0032133">
    <property type="term" value="C:chromosome passenger complex"/>
    <property type="evidence" value="ECO:0007669"/>
    <property type="project" value="UniProtKB-ARBA"/>
</dbReference>
<dbReference type="InterPro" id="IPR008271">
    <property type="entry name" value="Ser/Thr_kinase_AS"/>
</dbReference>
<dbReference type="GO" id="GO:0032465">
    <property type="term" value="P:regulation of cytokinesis"/>
    <property type="evidence" value="ECO:0007669"/>
    <property type="project" value="UniProtKB-ARBA"/>
</dbReference>
<feature type="region of interest" description="Disordered" evidence="16">
    <location>
        <begin position="122"/>
        <end position="203"/>
    </location>
</feature>
<dbReference type="PROSITE" id="PS00108">
    <property type="entry name" value="PROTEIN_KINASE_ST"/>
    <property type="match status" value="1"/>
</dbReference>
<evidence type="ECO:0000256" key="11">
    <source>
        <dbReference type="PIRSR" id="PIRSR630616-2"/>
    </source>
</evidence>
<dbReference type="Gene3D" id="3.30.200.20">
    <property type="entry name" value="Phosphorylase Kinase, domain 1"/>
    <property type="match status" value="1"/>
</dbReference>
<feature type="binding site" evidence="11">
    <location>
        <position position="362"/>
    </location>
    <ligand>
        <name>ATP</name>
        <dbReference type="ChEBI" id="CHEBI:30616"/>
    </ligand>
</feature>
<comment type="catalytic activity">
    <reaction evidence="8 15">
        <text>L-threonyl-[protein] + ATP = O-phospho-L-threonyl-[protein] + ADP + H(+)</text>
        <dbReference type="Rhea" id="RHEA:46608"/>
        <dbReference type="Rhea" id="RHEA-COMP:11060"/>
        <dbReference type="Rhea" id="RHEA-COMP:11605"/>
        <dbReference type="ChEBI" id="CHEBI:15378"/>
        <dbReference type="ChEBI" id="CHEBI:30013"/>
        <dbReference type="ChEBI" id="CHEBI:30616"/>
        <dbReference type="ChEBI" id="CHEBI:61977"/>
        <dbReference type="ChEBI" id="CHEBI:456216"/>
        <dbReference type="EC" id="2.7.11.1"/>
    </reaction>
</comment>
<evidence type="ECO:0000256" key="13">
    <source>
        <dbReference type="PROSITE-ProRule" id="PRU10141"/>
    </source>
</evidence>
<evidence type="ECO:0000256" key="7">
    <source>
        <dbReference type="ARBA" id="ARBA00022840"/>
    </source>
</evidence>
<feature type="binding site" evidence="11">
    <location>
        <begin position="348"/>
        <end position="349"/>
    </location>
    <ligand>
        <name>ATP</name>
        <dbReference type="ChEBI" id="CHEBI:30616"/>
    </ligand>
</feature>
<feature type="binding site" evidence="11 13">
    <location>
        <position position="250"/>
    </location>
    <ligand>
        <name>ATP</name>
        <dbReference type="ChEBI" id="CHEBI:30616"/>
    </ligand>
</feature>
<evidence type="ECO:0000313" key="18">
    <source>
        <dbReference type="EMBL" id="KAF9539973.1"/>
    </source>
</evidence>
<dbReference type="GO" id="GO:0045143">
    <property type="term" value="P:homologous chromosome segregation"/>
    <property type="evidence" value="ECO:0007669"/>
    <property type="project" value="UniProtKB-ARBA"/>
</dbReference>
<organism evidence="18 19">
    <name type="scientific">Mortierella hygrophila</name>
    <dbReference type="NCBI Taxonomy" id="979708"/>
    <lineage>
        <taxon>Eukaryota</taxon>
        <taxon>Fungi</taxon>
        <taxon>Fungi incertae sedis</taxon>
        <taxon>Mucoromycota</taxon>
        <taxon>Mortierellomycotina</taxon>
        <taxon>Mortierellomycetes</taxon>
        <taxon>Mortierellales</taxon>
        <taxon>Mortierellaceae</taxon>
        <taxon>Mortierella</taxon>
    </lineage>
</organism>
<dbReference type="PROSITE" id="PS00107">
    <property type="entry name" value="PROTEIN_KINASE_ATP"/>
    <property type="match status" value="1"/>
</dbReference>
<dbReference type="PROSITE" id="PS50011">
    <property type="entry name" value="PROTEIN_KINASE_DOM"/>
    <property type="match status" value="1"/>
</dbReference>
<feature type="binding site" evidence="11">
    <location>
        <begin position="299"/>
        <end position="301"/>
    </location>
    <ligand>
        <name>ATP</name>
        <dbReference type="ChEBI" id="CHEBI:30616"/>
    </ligand>
</feature>
<dbReference type="AlphaFoldDB" id="A0A9P6F232"/>
<dbReference type="FunFam" id="1.10.510.10:FF:000235">
    <property type="entry name" value="Serine/threonine-protein kinase ark1"/>
    <property type="match status" value="1"/>
</dbReference>
<accession>A0A9P6F232</accession>
<gene>
    <name evidence="18" type="ORF">EC957_004823</name>
</gene>
<keyword evidence="4 15" id="KW-0808">Transferase</keyword>
<dbReference type="GO" id="GO:0090266">
    <property type="term" value="P:regulation of mitotic cell cycle spindle assembly checkpoint"/>
    <property type="evidence" value="ECO:0007669"/>
    <property type="project" value="UniProtKB-ARBA"/>
</dbReference>
<dbReference type="Gene3D" id="1.10.510.10">
    <property type="entry name" value="Transferase(Phosphotransferase) domain 1"/>
    <property type="match status" value="1"/>
</dbReference>
<dbReference type="CDD" id="cd14007">
    <property type="entry name" value="STKc_Aurora"/>
    <property type="match status" value="1"/>
</dbReference>
<dbReference type="GO" id="GO:1902115">
    <property type="term" value="P:regulation of organelle assembly"/>
    <property type="evidence" value="ECO:0007669"/>
    <property type="project" value="UniProtKB-ARBA"/>
</dbReference>
<evidence type="ECO:0000256" key="3">
    <source>
        <dbReference type="ARBA" id="ARBA00022527"/>
    </source>
</evidence>
<dbReference type="GO" id="GO:0005524">
    <property type="term" value="F:ATP binding"/>
    <property type="evidence" value="ECO:0007669"/>
    <property type="project" value="UniProtKB-UniRule"/>
</dbReference>
<evidence type="ECO:0000256" key="4">
    <source>
        <dbReference type="ARBA" id="ARBA00022679"/>
    </source>
</evidence>
<dbReference type="Proteomes" id="UP000723463">
    <property type="component" value="Unassembled WGS sequence"/>
</dbReference>
<feature type="domain" description="Protein kinase" evidence="17">
    <location>
        <begin position="221"/>
        <end position="479"/>
    </location>
</feature>
<dbReference type="GO" id="GO:0000776">
    <property type="term" value="C:kinetochore"/>
    <property type="evidence" value="ECO:0007669"/>
    <property type="project" value="UniProtKB-ARBA"/>
</dbReference>
<evidence type="ECO:0000256" key="9">
    <source>
        <dbReference type="ARBA" id="ARBA00048679"/>
    </source>
</evidence>
<evidence type="ECO:0000256" key="1">
    <source>
        <dbReference type="ARBA" id="ARBA00012513"/>
    </source>
</evidence>
<feature type="compositionally biased region" description="Low complexity" evidence="16">
    <location>
        <begin position="18"/>
        <end position="30"/>
    </location>
</feature>
<feature type="compositionally biased region" description="Polar residues" evidence="16">
    <location>
        <begin position="131"/>
        <end position="160"/>
    </location>
</feature>
<evidence type="ECO:0000256" key="10">
    <source>
        <dbReference type="PIRSR" id="PIRSR630616-1"/>
    </source>
</evidence>
<dbReference type="InterPro" id="IPR017441">
    <property type="entry name" value="Protein_kinase_ATP_BS"/>
</dbReference>
<dbReference type="SUPFAM" id="SSF56112">
    <property type="entry name" value="Protein kinase-like (PK-like)"/>
    <property type="match status" value="1"/>
</dbReference>
<dbReference type="GO" id="GO:0044779">
    <property type="term" value="P:meiotic spindle checkpoint signaling"/>
    <property type="evidence" value="ECO:0007669"/>
    <property type="project" value="UniProtKB-ARBA"/>
</dbReference>
<feature type="cross-link" description="Glycyl lysine isopeptide (Lys-Gly) (interchain with G-Cter in SUMO2)" evidence="12">
    <location>
        <position position="346"/>
    </location>
</feature>
<dbReference type="GO" id="GO:0004674">
    <property type="term" value="F:protein serine/threonine kinase activity"/>
    <property type="evidence" value="ECO:0007669"/>
    <property type="project" value="UniProtKB-KW"/>
</dbReference>
<evidence type="ECO:0000256" key="5">
    <source>
        <dbReference type="ARBA" id="ARBA00022741"/>
    </source>
</evidence>
<dbReference type="InterPro" id="IPR000719">
    <property type="entry name" value="Prot_kinase_dom"/>
</dbReference>
<keyword evidence="19" id="KW-1185">Reference proteome</keyword>
<dbReference type="GO" id="GO:0051233">
    <property type="term" value="C:spindle midzone"/>
    <property type="evidence" value="ECO:0007669"/>
    <property type="project" value="UniProtKB-ARBA"/>
</dbReference>
<dbReference type="PANTHER" id="PTHR24350">
    <property type="entry name" value="SERINE/THREONINE-PROTEIN KINASE IAL-RELATED"/>
    <property type="match status" value="1"/>
</dbReference>